<feature type="compositionally biased region" description="Polar residues" evidence="4">
    <location>
        <begin position="361"/>
        <end position="375"/>
    </location>
</feature>
<evidence type="ECO:0000313" key="6">
    <source>
        <dbReference type="Proteomes" id="UP001314263"/>
    </source>
</evidence>
<sequence length="910" mass="98715">MDWESLLPTLPESIDTSQCRLEQHGHADERLYDAIRLLKEGNWIGALQCQPLQGVVSSHANAWSASEDSETLNGGPRASPADASDEGSADEHGLAQLLAAAAALHVFLQANLTGPVTANLPEDLSDIADWTSDELPQGLPAAPKLGEDTMSPGDRRAVAQLSASGEDVVGRVRRPQFLLLARTLLLGTQEIEGCCSDGDPRKSRALSPEASLPWKWWALRAAAVQQRILSGPAAALQADIEQLTQQVLEGLETGVLPQRLQHQRAKLHCCASLEAACQALDVGRVADAQRHLAAAERCLGVSSEVTGALGVRTVHQTDARAQLVLRTTQLPDCSSRGSDGSGDEAEWLDAVAQGMPDQAGARTNSNKASHANGSSVRAKELEGLTGDSDVLLVPKLETADGREDGSSAGLSSSHQALLLGQAGLVQKGTSADELRQWRMAPYLDAVLRQRLSRFPIRLSAQLLRARHERERSRTRERALLALQRVVEATEQSLPPPAQRMRHVFSVRFPMGPSLRKELGEQFVAAGLVGAAMELFEELELWDALILCYRLLQKNVQAEELVRKRLEVTPDDPRLWCALGDLTLSDAHYETAWERSRRRSTRAQRSLARSAQREKNFEKAAQHWELALGVNPLHPEGWFALGYCALKQRDFARAAQAFSRCAQQQPDNGDAWNNLAAIHLQERRFTEAFSALSEAVKLKRESWQTWSNYAHAAVQTRSFLPAARGILQVLAQSGGQRGEEDLVAALVAAVVDARRAAGTYGVETPAAAAGTAAARDPALQLEQAVGNVLKQSSAASSGAGGAVWGPYADYYEALGFSASAREALLKHVRGLQGSGWQRDAQRFQAYGMAIGKYAEAQIQGVSKSELPARELSPLRLLLRGVLKQAAEQYEDAPLLAELQNTLERVAALEKE</sequence>
<dbReference type="SMART" id="SM00028">
    <property type="entry name" value="TPR"/>
    <property type="match status" value="4"/>
</dbReference>
<evidence type="ECO:0000256" key="3">
    <source>
        <dbReference type="PROSITE-ProRule" id="PRU00339"/>
    </source>
</evidence>
<dbReference type="InterPro" id="IPR011990">
    <property type="entry name" value="TPR-like_helical_dom_sf"/>
</dbReference>
<dbReference type="Pfam" id="PF13181">
    <property type="entry name" value="TPR_8"/>
    <property type="match status" value="1"/>
</dbReference>
<dbReference type="SUPFAM" id="SSF81901">
    <property type="entry name" value="HCP-like"/>
    <property type="match status" value="1"/>
</dbReference>
<proteinExistence type="predicted"/>
<feature type="region of interest" description="Disordered" evidence="4">
    <location>
        <begin position="357"/>
        <end position="377"/>
    </location>
</feature>
<protein>
    <submittedName>
        <fullName evidence="5">Uncharacterized protein</fullName>
    </submittedName>
</protein>
<keyword evidence="2 3" id="KW-0802">TPR repeat</keyword>
<comment type="caution">
    <text evidence="5">The sequence shown here is derived from an EMBL/GenBank/DDBJ whole genome shotgun (WGS) entry which is preliminary data.</text>
</comment>
<reference evidence="5 6" key="1">
    <citation type="submission" date="2023-10" db="EMBL/GenBank/DDBJ databases">
        <authorList>
            <person name="Maclean D."/>
            <person name="Macfadyen A."/>
        </authorList>
    </citation>
    <scope>NUCLEOTIDE SEQUENCE [LARGE SCALE GENOMIC DNA]</scope>
</reference>
<dbReference type="InterPro" id="IPR019734">
    <property type="entry name" value="TPR_rpt"/>
</dbReference>
<feature type="region of interest" description="Disordered" evidence="4">
    <location>
        <begin position="61"/>
        <end position="90"/>
    </location>
</feature>
<feature type="repeat" description="TPR" evidence="3">
    <location>
        <begin position="668"/>
        <end position="701"/>
    </location>
</feature>
<keyword evidence="1" id="KW-0677">Repeat</keyword>
<dbReference type="AlphaFoldDB" id="A0AAV1IED1"/>
<dbReference type="Pfam" id="PF13432">
    <property type="entry name" value="TPR_16"/>
    <property type="match status" value="1"/>
</dbReference>
<dbReference type="Proteomes" id="UP001314263">
    <property type="component" value="Unassembled WGS sequence"/>
</dbReference>
<evidence type="ECO:0000256" key="2">
    <source>
        <dbReference type="ARBA" id="ARBA00022803"/>
    </source>
</evidence>
<name>A0AAV1IED1_9CHLO</name>
<dbReference type="InterPro" id="IPR044244">
    <property type="entry name" value="TTC27/Emw1"/>
</dbReference>
<evidence type="ECO:0000313" key="5">
    <source>
        <dbReference type="EMBL" id="CAK0785714.1"/>
    </source>
</evidence>
<keyword evidence="6" id="KW-1185">Reference proteome</keyword>
<organism evidence="5 6">
    <name type="scientific">Coccomyxa viridis</name>
    <dbReference type="NCBI Taxonomy" id="1274662"/>
    <lineage>
        <taxon>Eukaryota</taxon>
        <taxon>Viridiplantae</taxon>
        <taxon>Chlorophyta</taxon>
        <taxon>core chlorophytes</taxon>
        <taxon>Trebouxiophyceae</taxon>
        <taxon>Trebouxiophyceae incertae sedis</taxon>
        <taxon>Coccomyxaceae</taxon>
        <taxon>Coccomyxa</taxon>
    </lineage>
</organism>
<gene>
    <name evidence="5" type="ORF">CVIRNUC_008925</name>
</gene>
<dbReference type="Gene3D" id="1.25.40.10">
    <property type="entry name" value="Tetratricopeptide repeat domain"/>
    <property type="match status" value="1"/>
</dbReference>
<dbReference type="PANTHER" id="PTHR16193:SF0">
    <property type="entry name" value="TETRATRICOPEPTIDE REPEAT PROTEIN 27"/>
    <property type="match status" value="1"/>
</dbReference>
<evidence type="ECO:0000256" key="1">
    <source>
        <dbReference type="ARBA" id="ARBA00022737"/>
    </source>
</evidence>
<dbReference type="EMBL" id="CAUYUE010000013">
    <property type="protein sequence ID" value="CAK0785714.1"/>
    <property type="molecule type" value="Genomic_DNA"/>
</dbReference>
<accession>A0AAV1IED1</accession>
<feature type="repeat" description="TPR" evidence="3">
    <location>
        <begin position="634"/>
        <end position="667"/>
    </location>
</feature>
<evidence type="ECO:0000256" key="4">
    <source>
        <dbReference type="SAM" id="MobiDB-lite"/>
    </source>
</evidence>
<dbReference type="PROSITE" id="PS50005">
    <property type="entry name" value="TPR"/>
    <property type="match status" value="2"/>
</dbReference>
<dbReference type="PANTHER" id="PTHR16193">
    <property type="entry name" value="TETRATRICOPEPTIDE REPEAT PROTEIN 27"/>
    <property type="match status" value="1"/>
</dbReference>